<comment type="caution">
    <text evidence="4">The sequence shown here is derived from an EMBL/GenBank/DDBJ whole genome shotgun (WGS) entry which is preliminary data.</text>
</comment>
<dbReference type="InterPro" id="IPR003000">
    <property type="entry name" value="Sirtuin"/>
</dbReference>
<dbReference type="GO" id="GO:0070403">
    <property type="term" value="F:NAD+ binding"/>
    <property type="evidence" value="ECO:0007669"/>
    <property type="project" value="InterPro"/>
</dbReference>
<reference evidence="4" key="1">
    <citation type="submission" date="2014-06" db="EMBL/GenBank/DDBJ databases">
        <title>Key roles for freshwater Actinobacteria revealed by deep metagenomic sequencing.</title>
        <authorList>
            <person name="Ghai R."/>
            <person name="Mizuno C.M."/>
            <person name="Picazo A."/>
            <person name="Camacho A."/>
            <person name="Rodriguez-Valera F."/>
        </authorList>
    </citation>
    <scope>NUCLEOTIDE SEQUENCE</scope>
</reference>
<protein>
    <submittedName>
        <fullName evidence="4">NAD+---protein-arginine ADP-ribosyltransferase</fullName>
    </submittedName>
</protein>
<sequence>MPNIDSNPLTLSEAARFGIDYAREQLAGKSILVLTGAGVSTESGIPDYRGEGKTERHPMTFDVFMGSEQARARYWARSYVGWSVIAKAKPNGSHYALAQAESLGRISHIITQNVDSLHQQAGSRKVTELHGRLDKVICMSCRVLLDRSKMDLLIEQLNPGIQKEVSVEFTPDGDAELEASANFTTPACPSCSGILKPDVVFFGESVPTERVVSTMEELARVDALLVAGSSLTVNSGMRFARAASKAGKPIVIVNVGPTKADDIAVAKIEAPTSIALEELLID</sequence>
<dbReference type="InterPro" id="IPR029035">
    <property type="entry name" value="DHS-like_NAD/FAD-binding_dom"/>
</dbReference>
<dbReference type="PANTHER" id="PTHR11085:SF10">
    <property type="entry name" value="NAD-DEPENDENT PROTEIN DEACYLASE SIRTUIN-5, MITOCHONDRIAL-RELATED"/>
    <property type="match status" value="1"/>
</dbReference>
<evidence type="ECO:0000313" key="4">
    <source>
        <dbReference type="EMBL" id="KGA13231.1"/>
    </source>
</evidence>
<dbReference type="Gene3D" id="3.30.1600.10">
    <property type="entry name" value="SIR2/SIRT2 'Small Domain"/>
    <property type="match status" value="1"/>
</dbReference>
<dbReference type="InterPro" id="IPR026591">
    <property type="entry name" value="Sirtuin_cat_small_dom_sf"/>
</dbReference>
<dbReference type="PROSITE" id="PS50305">
    <property type="entry name" value="SIRTUIN"/>
    <property type="match status" value="1"/>
</dbReference>
<proteinExistence type="predicted"/>
<dbReference type="NCBIfam" id="NF003738">
    <property type="entry name" value="PRK05333.1"/>
    <property type="match status" value="1"/>
</dbReference>
<feature type="domain" description="Deacetylase sirtuin-type" evidence="3">
    <location>
        <begin position="4"/>
        <end position="282"/>
    </location>
</feature>
<evidence type="ECO:0000256" key="1">
    <source>
        <dbReference type="ARBA" id="ARBA00022679"/>
    </source>
</evidence>
<keyword evidence="1 4" id="KW-0808">Transferase</keyword>
<organism evidence="4">
    <name type="scientific">freshwater metagenome</name>
    <dbReference type="NCBI Taxonomy" id="449393"/>
    <lineage>
        <taxon>unclassified sequences</taxon>
        <taxon>metagenomes</taxon>
        <taxon>ecological metagenomes</taxon>
    </lineage>
</organism>
<accession>A0A094QFX2</accession>
<keyword evidence="2" id="KW-0520">NAD</keyword>
<dbReference type="PANTHER" id="PTHR11085">
    <property type="entry name" value="NAD-DEPENDENT PROTEIN DEACYLASE SIRTUIN-5, MITOCHONDRIAL-RELATED"/>
    <property type="match status" value="1"/>
</dbReference>
<evidence type="ECO:0000256" key="2">
    <source>
        <dbReference type="ARBA" id="ARBA00023027"/>
    </source>
</evidence>
<dbReference type="Gene3D" id="3.40.50.1220">
    <property type="entry name" value="TPP-binding domain"/>
    <property type="match status" value="1"/>
</dbReference>
<dbReference type="Pfam" id="PF02146">
    <property type="entry name" value="SIR2"/>
    <property type="match status" value="1"/>
</dbReference>
<dbReference type="GO" id="GO:0017136">
    <property type="term" value="F:histone deacetylase activity, NAD-dependent"/>
    <property type="evidence" value="ECO:0007669"/>
    <property type="project" value="TreeGrafter"/>
</dbReference>
<dbReference type="EMBL" id="JNSL01000196">
    <property type="protein sequence ID" value="KGA13231.1"/>
    <property type="molecule type" value="Genomic_DNA"/>
</dbReference>
<evidence type="ECO:0000259" key="3">
    <source>
        <dbReference type="PROSITE" id="PS50305"/>
    </source>
</evidence>
<dbReference type="SUPFAM" id="SSF52467">
    <property type="entry name" value="DHS-like NAD/FAD-binding domain"/>
    <property type="match status" value="1"/>
</dbReference>
<dbReference type="InterPro" id="IPR050134">
    <property type="entry name" value="NAD-dep_sirtuin_deacylases"/>
</dbReference>
<dbReference type="AlphaFoldDB" id="A0A094QFX2"/>
<gene>
    <name evidence="4" type="ORF">GM51_20360</name>
</gene>
<name>A0A094QFX2_9ZZZZ</name>
<dbReference type="InterPro" id="IPR026590">
    <property type="entry name" value="Ssirtuin_cat_dom"/>
</dbReference>